<protein>
    <recommendedName>
        <fullName evidence="5">TRAM domain-containing protein</fullName>
    </recommendedName>
</protein>
<dbReference type="InterPro" id="IPR010280">
    <property type="entry name" value="U5_MeTrfase_fam"/>
</dbReference>
<keyword evidence="1" id="KW-0489">Methyltransferase</keyword>
<evidence type="ECO:0000313" key="6">
    <source>
        <dbReference type="EMBL" id="SUZ66086.1"/>
    </source>
</evidence>
<dbReference type="GO" id="GO:0070041">
    <property type="term" value="F:rRNA (uridine-C5-)-methyltransferase activity"/>
    <property type="evidence" value="ECO:0007669"/>
    <property type="project" value="TreeGrafter"/>
</dbReference>
<dbReference type="InterPro" id="IPR012340">
    <property type="entry name" value="NA-bd_OB-fold"/>
</dbReference>
<gene>
    <name evidence="6" type="ORF">METZ01_LOCUS18940</name>
</gene>
<dbReference type="InterPro" id="IPR029063">
    <property type="entry name" value="SAM-dependent_MTases_sf"/>
</dbReference>
<dbReference type="Gene3D" id="3.40.50.150">
    <property type="entry name" value="Vaccinia Virus protein VP39"/>
    <property type="match status" value="2"/>
</dbReference>
<dbReference type="SUPFAM" id="SSF50249">
    <property type="entry name" value="Nucleic acid-binding proteins"/>
    <property type="match status" value="1"/>
</dbReference>
<feature type="compositionally biased region" description="Basic and acidic residues" evidence="4">
    <location>
        <begin position="428"/>
        <end position="447"/>
    </location>
</feature>
<evidence type="ECO:0000256" key="1">
    <source>
        <dbReference type="ARBA" id="ARBA00022603"/>
    </source>
</evidence>
<reference evidence="6" key="1">
    <citation type="submission" date="2018-05" db="EMBL/GenBank/DDBJ databases">
        <authorList>
            <person name="Lanie J.A."/>
            <person name="Ng W.-L."/>
            <person name="Kazmierczak K.M."/>
            <person name="Andrzejewski T.M."/>
            <person name="Davidsen T.M."/>
            <person name="Wayne K.J."/>
            <person name="Tettelin H."/>
            <person name="Glass J.I."/>
            <person name="Rusch D."/>
            <person name="Podicherti R."/>
            <person name="Tsui H.-C.T."/>
            <person name="Winkler M.E."/>
        </authorList>
    </citation>
    <scope>NUCLEOTIDE SEQUENCE</scope>
</reference>
<evidence type="ECO:0000256" key="3">
    <source>
        <dbReference type="ARBA" id="ARBA00022691"/>
    </source>
</evidence>
<dbReference type="Pfam" id="PF01938">
    <property type="entry name" value="TRAM"/>
    <property type="match status" value="1"/>
</dbReference>
<evidence type="ECO:0000259" key="5">
    <source>
        <dbReference type="PROSITE" id="PS50926"/>
    </source>
</evidence>
<sequence length="447" mass="48260">VKIRALSSDGAGVGNLADGRVVFVQRTAPGDEVRVRITEGKPRWARGRLRELLVPSPDRVAPACPYYEECGGCTLQHVAYEQQLHWKGDTVREAFRRISHVDITALDVVPSPNERNYRSRMTFTLVRLPGGRVVAGFHHLGVPHRIVDVEDGCILPEPAVESAWTGLRKAWGDGARRLPSGRNLRLTLRSVDEGVILVVEGGRGPGRPDILLREVEGLVAVWSNTRDSGGRLLAGLKHVHDTRLGETIRTGPTTFLQVNTVASEALHRWVIEQGGVGPDEKVVDAYCGVGLYGWDLAKLGAEVLGIERDAEAARAASRDSPEGFTVDAVAVEDCLAEALPADLVILNPPRIGVAAKVTETLVAAGPPRLIYVSCDPATLARDIGRLSSSYGVVGVRAFDLFPQTAHVEVVVVLERTADELGSGSAARIEVEPADRLEDSRAARPENE</sequence>
<accession>A0A381PGE6</accession>
<evidence type="ECO:0000256" key="4">
    <source>
        <dbReference type="SAM" id="MobiDB-lite"/>
    </source>
</evidence>
<feature type="region of interest" description="Disordered" evidence="4">
    <location>
        <begin position="424"/>
        <end position="447"/>
    </location>
</feature>
<dbReference type="InterPro" id="IPR002792">
    <property type="entry name" value="TRAM_dom"/>
</dbReference>
<proteinExistence type="predicted"/>
<feature type="domain" description="TRAM" evidence="5">
    <location>
        <begin position="1"/>
        <end position="51"/>
    </location>
</feature>
<dbReference type="Gene3D" id="2.40.50.140">
    <property type="entry name" value="Nucleic acid-binding proteins"/>
    <property type="match status" value="1"/>
</dbReference>
<dbReference type="InterPro" id="IPR030390">
    <property type="entry name" value="MeTrfase_TrmA_AS"/>
</dbReference>
<dbReference type="GO" id="GO:0070475">
    <property type="term" value="P:rRNA base methylation"/>
    <property type="evidence" value="ECO:0007669"/>
    <property type="project" value="TreeGrafter"/>
</dbReference>
<dbReference type="PROSITE" id="PS51687">
    <property type="entry name" value="SAM_MT_RNA_M5U"/>
    <property type="match status" value="1"/>
</dbReference>
<dbReference type="Pfam" id="PF05958">
    <property type="entry name" value="tRNA_U5-meth_tr"/>
    <property type="match status" value="1"/>
</dbReference>
<keyword evidence="3" id="KW-0949">S-adenosyl-L-methionine</keyword>
<name>A0A381PGE6_9ZZZZ</name>
<feature type="non-terminal residue" evidence="6">
    <location>
        <position position="1"/>
    </location>
</feature>
<dbReference type="EMBL" id="UINC01000975">
    <property type="protein sequence ID" value="SUZ66086.1"/>
    <property type="molecule type" value="Genomic_DNA"/>
</dbReference>
<keyword evidence="2" id="KW-0808">Transferase</keyword>
<organism evidence="6">
    <name type="scientific">marine metagenome</name>
    <dbReference type="NCBI Taxonomy" id="408172"/>
    <lineage>
        <taxon>unclassified sequences</taxon>
        <taxon>metagenomes</taxon>
        <taxon>ecological metagenomes</taxon>
    </lineage>
</organism>
<evidence type="ECO:0000256" key="2">
    <source>
        <dbReference type="ARBA" id="ARBA00022679"/>
    </source>
</evidence>
<dbReference type="PROSITE" id="PS01230">
    <property type="entry name" value="TRMA_1"/>
    <property type="match status" value="1"/>
</dbReference>
<dbReference type="AlphaFoldDB" id="A0A381PGE6"/>
<dbReference type="InterPro" id="IPR030391">
    <property type="entry name" value="MeTrfase_TrmA_CS"/>
</dbReference>
<dbReference type="PANTHER" id="PTHR11061">
    <property type="entry name" value="RNA M5U METHYLTRANSFERASE"/>
    <property type="match status" value="1"/>
</dbReference>
<dbReference type="PROSITE" id="PS50926">
    <property type="entry name" value="TRAM"/>
    <property type="match status" value="1"/>
</dbReference>
<dbReference type="SUPFAM" id="SSF53335">
    <property type="entry name" value="S-adenosyl-L-methionine-dependent methyltransferases"/>
    <property type="match status" value="1"/>
</dbReference>
<dbReference type="PROSITE" id="PS01231">
    <property type="entry name" value="TRMA_2"/>
    <property type="match status" value="1"/>
</dbReference>
<dbReference type="PANTHER" id="PTHR11061:SF30">
    <property type="entry name" value="TRNA (URACIL(54)-C(5))-METHYLTRANSFERASE"/>
    <property type="match status" value="1"/>
</dbReference>